<evidence type="ECO:0000313" key="1">
    <source>
        <dbReference type="EMBL" id="MPM52549.1"/>
    </source>
</evidence>
<sequence>MSGLEGNGAGFGIIVSVLYAIEIAVAVDVPYDDGV</sequence>
<comment type="caution">
    <text evidence="1">The sequence shown here is derived from an EMBL/GenBank/DDBJ whole genome shotgun (WGS) entry which is preliminary data.</text>
</comment>
<proteinExistence type="predicted"/>
<organism evidence="1">
    <name type="scientific">bioreactor metagenome</name>
    <dbReference type="NCBI Taxonomy" id="1076179"/>
    <lineage>
        <taxon>unclassified sequences</taxon>
        <taxon>metagenomes</taxon>
        <taxon>ecological metagenomes</taxon>
    </lineage>
</organism>
<name>A0A645AH95_9ZZZZ</name>
<dbReference type="AlphaFoldDB" id="A0A645AH95"/>
<protein>
    <submittedName>
        <fullName evidence="1">Uncharacterized protein</fullName>
    </submittedName>
</protein>
<dbReference type="EMBL" id="VSSQ01013912">
    <property type="protein sequence ID" value="MPM52549.1"/>
    <property type="molecule type" value="Genomic_DNA"/>
</dbReference>
<accession>A0A645AH95</accession>
<gene>
    <name evidence="1" type="ORF">SDC9_99309</name>
</gene>
<reference evidence="1" key="1">
    <citation type="submission" date="2019-08" db="EMBL/GenBank/DDBJ databases">
        <authorList>
            <person name="Kucharzyk K."/>
            <person name="Murdoch R.W."/>
            <person name="Higgins S."/>
            <person name="Loffler F."/>
        </authorList>
    </citation>
    <scope>NUCLEOTIDE SEQUENCE</scope>
</reference>